<dbReference type="PANTHER" id="PTHR21039">
    <property type="entry name" value="HISTIDINOL PHOSPHATASE-RELATED"/>
    <property type="match status" value="1"/>
</dbReference>
<evidence type="ECO:0000256" key="3">
    <source>
        <dbReference type="ARBA" id="ARBA00013085"/>
    </source>
</evidence>
<dbReference type="SUPFAM" id="SSF89550">
    <property type="entry name" value="PHP domain-like"/>
    <property type="match status" value="1"/>
</dbReference>
<name>A0ABY5VIU5_9FIRM</name>
<evidence type="ECO:0000256" key="8">
    <source>
        <dbReference type="RuleBase" id="RU366003"/>
    </source>
</evidence>
<feature type="domain" description="Polymerase/histidinol phosphatase N-terminal" evidence="9">
    <location>
        <begin position="3"/>
        <end position="85"/>
    </location>
</feature>
<dbReference type="InterPro" id="IPR004013">
    <property type="entry name" value="PHP_dom"/>
</dbReference>
<evidence type="ECO:0000256" key="7">
    <source>
        <dbReference type="ARBA" id="ARBA00049158"/>
    </source>
</evidence>
<keyword evidence="5 8" id="KW-0378">Hydrolase</keyword>
<dbReference type="NCBIfam" id="TIGR01856">
    <property type="entry name" value="hisJ_fam"/>
    <property type="match status" value="1"/>
</dbReference>
<dbReference type="Gene3D" id="3.20.20.140">
    <property type="entry name" value="Metal-dependent hydrolases"/>
    <property type="match status" value="1"/>
</dbReference>
<protein>
    <recommendedName>
        <fullName evidence="3 8">Histidinol-phosphatase</fullName>
        <shortName evidence="8">HolPase</shortName>
        <ecNumber evidence="3 8">3.1.3.15</ecNumber>
    </recommendedName>
</protein>
<evidence type="ECO:0000256" key="6">
    <source>
        <dbReference type="ARBA" id="ARBA00023102"/>
    </source>
</evidence>
<evidence type="ECO:0000256" key="5">
    <source>
        <dbReference type="ARBA" id="ARBA00022801"/>
    </source>
</evidence>
<dbReference type="Pfam" id="PF02811">
    <property type="entry name" value="PHP"/>
    <property type="match status" value="1"/>
</dbReference>
<accession>A0ABY5VIU5</accession>
<organism evidence="10 11">
    <name type="scientific">Ruminococcus gauvreauii</name>
    <dbReference type="NCBI Taxonomy" id="438033"/>
    <lineage>
        <taxon>Bacteria</taxon>
        <taxon>Bacillati</taxon>
        <taxon>Bacillota</taxon>
        <taxon>Clostridia</taxon>
        <taxon>Eubacteriales</taxon>
        <taxon>Oscillospiraceae</taxon>
        <taxon>Ruminococcus</taxon>
    </lineage>
</organism>
<dbReference type="SMART" id="SM00481">
    <property type="entry name" value="POLIIIAc"/>
    <property type="match status" value="1"/>
</dbReference>
<dbReference type="PANTHER" id="PTHR21039:SF0">
    <property type="entry name" value="HISTIDINOL-PHOSPHATASE"/>
    <property type="match status" value="1"/>
</dbReference>
<evidence type="ECO:0000259" key="9">
    <source>
        <dbReference type="SMART" id="SM00481"/>
    </source>
</evidence>
<evidence type="ECO:0000256" key="1">
    <source>
        <dbReference type="ARBA" id="ARBA00004970"/>
    </source>
</evidence>
<comment type="similarity">
    <text evidence="2 8">Belongs to the PHP hydrolase family. HisK subfamily.</text>
</comment>
<dbReference type="Proteomes" id="UP001060164">
    <property type="component" value="Chromosome"/>
</dbReference>
<evidence type="ECO:0000256" key="4">
    <source>
        <dbReference type="ARBA" id="ARBA00022605"/>
    </source>
</evidence>
<evidence type="ECO:0000313" key="11">
    <source>
        <dbReference type="Proteomes" id="UP001060164"/>
    </source>
</evidence>
<sequence>MTCDLHIHSRYSFDSDESLAEICRRAVKRNVGVIAITDHCDMIQGRDGIAYYLAVEEQRMEAFAKAREEYQQLEILYGIEIGNAMDCPAETRQFLESRKFDFIIGAIHFLPGGGDIYKLPYRDDREVTRMFRDYFISVEKLVRLGGFDSLAHLDYPLRVLKGKVPVPTIEGYRELIEPIMEGLVSQDIALEVNTRGIYDWQGRVGPEDWVLARYRELGGRRLTIGSDAHTASRTGVGFEQAAEALRRTGFRSYTVYRGRKPVDIPI</sequence>
<dbReference type="RefSeq" id="WP_028530085.1">
    <property type="nucleotide sequence ID" value="NZ_CABLBR010000042.1"/>
</dbReference>
<evidence type="ECO:0000256" key="2">
    <source>
        <dbReference type="ARBA" id="ARBA00009152"/>
    </source>
</evidence>
<dbReference type="EC" id="3.1.3.15" evidence="3 8"/>
<dbReference type="InterPro" id="IPR010140">
    <property type="entry name" value="Histidinol_P_phosphatase_HisJ"/>
</dbReference>
<dbReference type="InterPro" id="IPR003141">
    <property type="entry name" value="Pol/His_phosphatase_N"/>
</dbReference>
<keyword evidence="4 8" id="KW-0028">Amino-acid biosynthesis</keyword>
<keyword evidence="6 8" id="KW-0368">Histidine biosynthesis</keyword>
<evidence type="ECO:0000313" key="10">
    <source>
        <dbReference type="EMBL" id="UWP60504.1"/>
    </source>
</evidence>
<keyword evidence="11" id="KW-1185">Reference proteome</keyword>
<dbReference type="InterPro" id="IPR016195">
    <property type="entry name" value="Pol/histidinol_Pase-like"/>
</dbReference>
<comment type="catalytic activity">
    <reaction evidence="7 8">
        <text>L-histidinol phosphate + H2O = L-histidinol + phosphate</text>
        <dbReference type="Rhea" id="RHEA:14465"/>
        <dbReference type="ChEBI" id="CHEBI:15377"/>
        <dbReference type="ChEBI" id="CHEBI:43474"/>
        <dbReference type="ChEBI" id="CHEBI:57699"/>
        <dbReference type="ChEBI" id="CHEBI:57980"/>
        <dbReference type="EC" id="3.1.3.15"/>
    </reaction>
</comment>
<reference evidence="10" key="1">
    <citation type="journal article" date="2022" name="Cell">
        <title>Design, construction, and in vivo augmentation of a complex gut microbiome.</title>
        <authorList>
            <person name="Cheng A.G."/>
            <person name="Ho P.Y."/>
            <person name="Aranda-Diaz A."/>
            <person name="Jain S."/>
            <person name="Yu F.B."/>
            <person name="Meng X."/>
            <person name="Wang M."/>
            <person name="Iakiviak M."/>
            <person name="Nagashima K."/>
            <person name="Zhao A."/>
            <person name="Murugkar P."/>
            <person name="Patil A."/>
            <person name="Atabakhsh K."/>
            <person name="Weakley A."/>
            <person name="Yan J."/>
            <person name="Brumbaugh A.R."/>
            <person name="Higginbottom S."/>
            <person name="Dimas A."/>
            <person name="Shiver A.L."/>
            <person name="Deutschbauer A."/>
            <person name="Neff N."/>
            <person name="Sonnenburg J.L."/>
            <person name="Huang K.C."/>
            <person name="Fischbach M.A."/>
        </authorList>
    </citation>
    <scope>NUCLEOTIDE SEQUENCE</scope>
    <source>
        <strain evidence="10">DSM 19829</strain>
    </source>
</reference>
<proteinExistence type="inferred from homology"/>
<comment type="pathway">
    <text evidence="1 8">Amino-acid biosynthesis; L-histidine biosynthesis; L-histidine from 5-phospho-alpha-D-ribose 1-diphosphate: step 8/9.</text>
</comment>
<gene>
    <name evidence="10" type="ORF">NQ502_05560</name>
</gene>
<dbReference type="EMBL" id="CP102290">
    <property type="protein sequence ID" value="UWP60504.1"/>
    <property type="molecule type" value="Genomic_DNA"/>
</dbReference>